<gene>
    <name evidence="2" type="ORF">EJ08DRAFT_632535</name>
</gene>
<feature type="compositionally biased region" description="Polar residues" evidence="1">
    <location>
        <begin position="89"/>
        <end position="107"/>
    </location>
</feature>
<feature type="compositionally biased region" description="Basic and acidic residues" evidence="1">
    <location>
        <begin position="138"/>
        <end position="169"/>
    </location>
</feature>
<evidence type="ECO:0000313" key="2">
    <source>
        <dbReference type="EMBL" id="KAF2431230.1"/>
    </source>
</evidence>
<dbReference type="Proteomes" id="UP000800235">
    <property type="component" value="Unassembled WGS sequence"/>
</dbReference>
<dbReference type="AlphaFoldDB" id="A0A9P4NSA1"/>
<dbReference type="EMBL" id="MU007033">
    <property type="protein sequence ID" value="KAF2431230.1"/>
    <property type="molecule type" value="Genomic_DNA"/>
</dbReference>
<organism evidence="2 3">
    <name type="scientific">Tothia fuscella</name>
    <dbReference type="NCBI Taxonomy" id="1048955"/>
    <lineage>
        <taxon>Eukaryota</taxon>
        <taxon>Fungi</taxon>
        <taxon>Dikarya</taxon>
        <taxon>Ascomycota</taxon>
        <taxon>Pezizomycotina</taxon>
        <taxon>Dothideomycetes</taxon>
        <taxon>Pleosporomycetidae</taxon>
        <taxon>Venturiales</taxon>
        <taxon>Cylindrosympodiaceae</taxon>
        <taxon>Tothia</taxon>
    </lineage>
</organism>
<sequence length="175" mass="18680">MSRLTSRTAALTASTRQSLLRNTQTFTPTIPQRLASGYGDGEGGPKSEKPQDQGANPSADLEHPGPPPPKAGEGSGSSPTKGTAEGHTKPNQTTGSTSQKRSFSTVRSLWAKDMPKSTEGLQPKILSESPPGEEEAPDDVKEHNRDMDNRNAKSHESVSNEDAKKDKVSRAFWAG</sequence>
<keyword evidence="3" id="KW-1185">Reference proteome</keyword>
<evidence type="ECO:0000256" key="1">
    <source>
        <dbReference type="SAM" id="MobiDB-lite"/>
    </source>
</evidence>
<dbReference type="OrthoDB" id="5334244at2759"/>
<accession>A0A9P4NSA1</accession>
<name>A0A9P4NSA1_9PEZI</name>
<comment type="caution">
    <text evidence="2">The sequence shown here is derived from an EMBL/GenBank/DDBJ whole genome shotgun (WGS) entry which is preliminary data.</text>
</comment>
<reference evidence="2" key="1">
    <citation type="journal article" date="2020" name="Stud. Mycol.">
        <title>101 Dothideomycetes genomes: a test case for predicting lifestyles and emergence of pathogens.</title>
        <authorList>
            <person name="Haridas S."/>
            <person name="Albert R."/>
            <person name="Binder M."/>
            <person name="Bloem J."/>
            <person name="Labutti K."/>
            <person name="Salamov A."/>
            <person name="Andreopoulos B."/>
            <person name="Baker S."/>
            <person name="Barry K."/>
            <person name="Bills G."/>
            <person name="Bluhm B."/>
            <person name="Cannon C."/>
            <person name="Castanera R."/>
            <person name="Culley D."/>
            <person name="Daum C."/>
            <person name="Ezra D."/>
            <person name="Gonzalez J."/>
            <person name="Henrissat B."/>
            <person name="Kuo A."/>
            <person name="Liang C."/>
            <person name="Lipzen A."/>
            <person name="Lutzoni F."/>
            <person name="Magnuson J."/>
            <person name="Mondo S."/>
            <person name="Nolan M."/>
            <person name="Ohm R."/>
            <person name="Pangilinan J."/>
            <person name="Park H.-J."/>
            <person name="Ramirez L."/>
            <person name="Alfaro M."/>
            <person name="Sun H."/>
            <person name="Tritt A."/>
            <person name="Yoshinaga Y."/>
            <person name="Zwiers L.-H."/>
            <person name="Turgeon B."/>
            <person name="Goodwin S."/>
            <person name="Spatafora J."/>
            <person name="Crous P."/>
            <person name="Grigoriev I."/>
        </authorList>
    </citation>
    <scope>NUCLEOTIDE SEQUENCE</scope>
    <source>
        <strain evidence="2">CBS 130266</strain>
    </source>
</reference>
<feature type="compositionally biased region" description="Low complexity" evidence="1">
    <location>
        <begin position="1"/>
        <end position="20"/>
    </location>
</feature>
<feature type="region of interest" description="Disordered" evidence="1">
    <location>
        <begin position="1"/>
        <end position="175"/>
    </location>
</feature>
<evidence type="ECO:0000313" key="3">
    <source>
        <dbReference type="Proteomes" id="UP000800235"/>
    </source>
</evidence>
<feature type="compositionally biased region" description="Polar residues" evidence="1">
    <location>
        <begin position="21"/>
        <end position="30"/>
    </location>
</feature>
<protein>
    <submittedName>
        <fullName evidence="2">Uncharacterized protein</fullName>
    </submittedName>
</protein>
<proteinExistence type="predicted"/>